<dbReference type="PANTHER" id="PTHR21137">
    <property type="entry name" value="ODORANT RECEPTOR"/>
    <property type="match status" value="1"/>
</dbReference>
<dbReference type="GO" id="GO:0007165">
    <property type="term" value="P:signal transduction"/>
    <property type="evidence" value="ECO:0007669"/>
    <property type="project" value="UniProtKB-KW"/>
</dbReference>
<dbReference type="EMBL" id="MG816579">
    <property type="protein sequence ID" value="AXF48764.1"/>
    <property type="molecule type" value="mRNA"/>
</dbReference>
<feature type="transmembrane region" description="Helical" evidence="10">
    <location>
        <begin position="176"/>
        <end position="209"/>
    </location>
</feature>
<evidence type="ECO:0000256" key="8">
    <source>
        <dbReference type="ARBA" id="ARBA00023170"/>
    </source>
</evidence>
<name>A0A345BEU0_9NEOP</name>
<keyword evidence="5" id="KW-0552">Olfaction</keyword>
<organism evidence="11">
    <name type="scientific">Lobesia botrana</name>
    <dbReference type="NCBI Taxonomy" id="209534"/>
    <lineage>
        <taxon>Eukaryota</taxon>
        <taxon>Metazoa</taxon>
        <taxon>Ecdysozoa</taxon>
        <taxon>Arthropoda</taxon>
        <taxon>Hexapoda</taxon>
        <taxon>Insecta</taxon>
        <taxon>Pterygota</taxon>
        <taxon>Neoptera</taxon>
        <taxon>Endopterygota</taxon>
        <taxon>Lepidoptera</taxon>
        <taxon>Glossata</taxon>
        <taxon>Ditrysia</taxon>
        <taxon>Tortricoidea</taxon>
        <taxon>Tortricidae</taxon>
        <taxon>Olethreutinae</taxon>
        <taxon>Olethreutini</taxon>
        <taxon>Lobesia</taxon>
    </lineage>
</organism>
<evidence type="ECO:0000256" key="5">
    <source>
        <dbReference type="ARBA" id="ARBA00022725"/>
    </source>
</evidence>
<evidence type="ECO:0000256" key="4">
    <source>
        <dbReference type="ARBA" id="ARBA00022692"/>
    </source>
</evidence>
<reference evidence="11" key="1">
    <citation type="journal article" date="2018" name="Comp. Biochem. Physiol. Part D Genomics Proteomics">
        <title>Analysis of the grapevine moth Lobesia botrana antennal transcriptome and expression of odorant-binding and chemosensory proteins.</title>
        <authorList>
            <person name="Rojas V."/>
            <person name="Jimenez H."/>
            <person name="Palma-Millanao R."/>
            <person name="Gonzalez-Gonzalez A."/>
            <person name="Machuca J."/>
            <person name="Godoy R."/>
            <person name="Ceballos R."/>
            <person name="Mutis A."/>
            <person name="Venthur H."/>
        </authorList>
    </citation>
    <scope>NUCLEOTIDE SEQUENCE</scope>
</reference>
<keyword evidence="3" id="KW-0716">Sensory transduction</keyword>
<accession>A0A345BEU0</accession>
<sequence length="274" mass="32009">MMSTIGSWPQQRCRNILYYAHSMLNILLILTSITLPILGIGYIWQHWHTLTFFDMGHNILCTLLGCYVLARLIVARSAKYYDMMRDYLFEFHLFYYKDQSEYNAKIYKVIHIISGMLTLYIEAQMALGIILFNLSPLYNNYKHGMFSDHPPANRTLEQAVYYYSPNNYPYSDMNGYWILFICNIPVTCYVTCGVCAFDLVVSTIVLQILGHLQILKHNLLAVPLPMDAKSSGMYSVEENVQIQQFLKNNIMYHRFIVKFAEKCSNALSEYLFMF</sequence>
<dbReference type="Pfam" id="PF02949">
    <property type="entry name" value="7tm_6"/>
    <property type="match status" value="1"/>
</dbReference>
<keyword evidence="9" id="KW-0807">Transducer</keyword>
<dbReference type="GO" id="GO:0005886">
    <property type="term" value="C:plasma membrane"/>
    <property type="evidence" value="ECO:0007669"/>
    <property type="project" value="UniProtKB-SubCell"/>
</dbReference>
<evidence type="ECO:0000256" key="2">
    <source>
        <dbReference type="ARBA" id="ARBA00022475"/>
    </source>
</evidence>
<evidence type="ECO:0000256" key="1">
    <source>
        <dbReference type="ARBA" id="ARBA00004651"/>
    </source>
</evidence>
<evidence type="ECO:0000313" key="11">
    <source>
        <dbReference type="EMBL" id="AXF48764.1"/>
    </source>
</evidence>
<keyword evidence="4 10" id="KW-0812">Transmembrane</keyword>
<keyword evidence="2" id="KW-1003">Cell membrane</keyword>
<evidence type="ECO:0000256" key="7">
    <source>
        <dbReference type="ARBA" id="ARBA00023136"/>
    </source>
</evidence>
<dbReference type="PANTHER" id="PTHR21137:SF35">
    <property type="entry name" value="ODORANT RECEPTOR 19A-RELATED"/>
    <property type="match status" value="1"/>
</dbReference>
<dbReference type="GO" id="GO:0005549">
    <property type="term" value="F:odorant binding"/>
    <property type="evidence" value="ECO:0007669"/>
    <property type="project" value="InterPro"/>
</dbReference>
<dbReference type="InterPro" id="IPR004117">
    <property type="entry name" value="7tm6_olfct_rcpt"/>
</dbReference>
<proteinExistence type="evidence at transcript level"/>
<feature type="transmembrane region" description="Helical" evidence="10">
    <location>
        <begin position="56"/>
        <end position="74"/>
    </location>
</feature>
<evidence type="ECO:0000256" key="6">
    <source>
        <dbReference type="ARBA" id="ARBA00022989"/>
    </source>
</evidence>
<dbReference type="GO" id="GO:0004984">
    <property type="term" value="F:olfactory receptor activity"/>
    <property type="evidence" value="ECO:0007669"/>
    <property type="project" value="InterPro"/>
</dbReference>
<protein>
    <submittedName>
        <fullName evidence="11">Odorant receptors OR4.2</fullName>
    </submittedName>
</protein>
<feature type="transmembrane region" description="Helical" evidence="10">
    <location>
        <begin position="16"/>
        <end position="44"/>
    </location>
</feature>
<comment type="subcellular location">
    <subcellularLocation>
        <location evidence="1">Cell membrane</location>
        <topology evidence="1">Multi-pass membrane protein</topology>
    </subcellularLocation>
</comment>
<dbReference type="AlphaFoldDB" id="A0A345BEU0"/>
<feature type="transmembrane region" description="Helical" evidence="10">
    <location>
        <begin position="109"/>
        <end position="132"/>
    </location>
</feature>
<keyword evidence="8 11" id="KW-0675">Receptor</keyword>
<evidence type="ECO:0000256" key="9">
    <source>
        <dbReference type="ARBA" id="ARBA00023224"/>
    </source>
</evidence>
<keyword evidence="6 10" id="KW-1133">Transmembrane helix</keyword>
<evidence type="ECO:0000256" key="3">
    <source>
        <dbReference type="ARBA" id="ARBA00022606"/>
    </source>
</evidence>
<keyword evidence="7 10" id="KW-0472">Membrane</keyword>
<evidence type="ECO:0000256" key="10">
    <source>
        <dbReference type="SAM" id="Phobius"/>
    </source>
</evidence>